<accession>A0A6S6W8V3</accession>
<dbReference type="EMBL" id="HG992982">
    <property type="protein sequence ID" value="CAE7185615.1"/>
    <property type="molecule type" value="Genomic_DNA"/>
</dbReference>
<sequence length="76" mass="8055">MVNFNNIVILLATAVAVSAGVVQSRDGVWRCDPEMQTCSTGKMGETVHVCRTGKCTGVNPCTPNNTGNGKYEATCF</sequence>
<dbReference type="AlphaFoldDB" id="A0A6S6W8V3"/>
<name>A0A6S6W8V3_9PLEO</name>
<gene>
    <name evidence="1" type="ORF">PTTW11_06833</name>
</gene>
<dbReference type="Proteomes" id="UP000472372">
    <property type="component" value="Chromosome 6"/>
</dbReference>
<protein>
    <submittedName>
        <fullName evidence="1">Uncharacterized protein</fullName>
    </submittedName>
</protein>
<reference evidence="1" key="1">
    <citation type="submission" date="2021-02" db="EMBL/GenBank/DDBJ databases">
        <authorList>
            <person name="Syme A R."/>
            <person name="Syme A R."/>
            <person name="Moolhuijzen P."/>
        </authorList>
    </citation>
    <scope>NUCLEOTIDE SEQUENCE</scope>
    <source>
        <strain evidence="1">W1-1</strain>
    </source>
</reference>
<organism evidence="1 2">
    <name type="scientific">Pyrenophora teres f. teres</name>
    <dbReference type="NCBI Taxonomy" id="97479"/>
    <lineage>
        <taxon>Eukaryota</taxon>
        <taxon>Fungi</taxon>
        <taxon>Dikarya</taxon>
        <taxon>Ascomycota</taxon>
        <taxon>Pezizomycotina</taxon>
        <taxon>Dothideomycetes</taxon>
        <taxon>Pleosporomycetidae</taxon>
        <taxon>Pleosporales</taxon>
        <taxon>Pleosporineae</taxon>
        <taxon>Pleosporaceae</taxon>
        <taxon>Pyrenophora</taxon>
    </lineage>
</organism>
<evidence type="ECO:0000313" key="1">
    <source>
        <dbReference type="EMBL" id="CAE7185615.1"/>
    </source>
</evidence>
<evidence type="ECO:0000313" key="2">
    <source>
        <dbReference type="Proteomes" id="UP000472372"/>
    </source>
</evidence>
<proteinExistence type="predicted"/>